<evidence type="ECO:0000313" key="2">
    <source>
        <dbReference type="Proteomes" id="UP001158576"/>
    </source>
</evidence>
<protein>
    <submittedName>
        <fullName evidence="1">Oidioi.mRNA.OKI2018_I69.chr1.g3532.t1.cds</fullName>
    </submittedName>
</protein>
<proteinExistence type="predicted"/>
<gene>
    <name evidence="1" type="ORF">OKIOD_LOCUS12297</name>
</gene>
<reference evidence="1 2" key="1">
    <citation type="submission" date="2021-04" db="EMBL/GenBank/DDBJ databases">
        <authorList>
            <person name="Bliznina A."/>
        </authorList>
    </citation>
    <scope>NUCLEOTIDE SEQUENCE [LARGE SCALE GENOMIC DNA]</scope>
</reference>
<dbReference type="Proteomes" id="UP001158576">
    <property type="component" value="Chromosome 1"/>
</dbReference>
<dbReference type="EMBL" id="OU015566">
    <property type="protein sequence ID" value="CAG5107876.1"/>
    <property type="molecule type" value="Genomic_DNA"/>
</dbReference>
<evidence type="ECO:0000313" key="1">
    <source>
        <dbReference type="EMBL" id="CAG5107876.1"/>
    </source>
</evidence>
<name>A0ABN7SYD4_OIKDI</name>
<sequence length="346" mass="39014">MLSVLTGAKHNIGATEDLKVACENSDDEARFKFYCETEKNGYVIESENNVKVAAKSSDCADKDTVIQLSQQYIATLKANGQTCQPPPPPTKPPRQCKIPDYILAILGEGADYKEEYGKIIFFCDLTNATDGLYQRKGEPKFTIKMKRKCPKTKKLAKTLKRKAKGMCNAGSSNRKSDPMKRQYKPLEQTFSKTFGSDFETVKRQWSEAYKSYNADSGLARFGASRGLPFADRMSSLLNFGVGPLARPSFPAWATQKNDLRITYHREPSSSYKKPKAPAKRTDTKCLRTCEPNAETEKHYERIGSMECAGASKYTVTCHDGRSVTVWWRRNCRKTLLQAEKFCAKYN</sequence>
<accession>A0ABN7SYD4</accession>
<organism evidence="1 2">
    <name type="scientific">Oikopleura dioica</name>
    <name type="common">Tunicate</name>
    <dbReference type="NCBI Taxonomy" id="34765"/>
    <lineage>
        <taxon>Eukaryota</taxon>
        <taxon>Metazoa</taxon>
        <taxon>Chordata</taxon>
        <taxon>Tunicata</taxon>
        <taxon>Appendicularia</taxon>
        <taxon>Copelata</taxon>
        <taxon>Oikopleuridae</taxon>
        <taxon>Oikopleura</taxon>
    </lineage>
</organism>
<keyword evidence="2" id="KW-1185">Reference proteome</keyword>